<evidence type="ECO:0000313" key="1">
    <source>
        <dbReference type="EMBL" id="KYM93152.1"/>
    </source>
</evidence>
<reference evidence="1 2" key="1">
    <citation type="submission" date="2015-09" db="EMBL/GenBank/DDBJ databases">
        <title>Atta colombica WGS genome.</title>
        <authorList>
            <person name="Nygaard S."/>
            <person name="Hu H."/>
            <person name="Boomsma J."/>
            <person name="Zhang G."/>
        </authorList>
    </citation>
    <scope>NUCLEOTIDE SEQUENCE [LARGE SCALE GENOMIC DNA]</scope>
    <source>
        <strain evidence="1">Treedump-2</strain>
        <tissue evidence="1">Whole body</tissue>
    </source>
</reference>
<accession>A0A195BX48</accession>
<dbReference type="EMBL" id="KQ976394">
    <property type="protein sequence ID" value="KYM93152.1"/>
    <property type="molecule type" value="Genomic_DNA"/>
</dbReference>
<keyword evidence="2" id="KW-1185">Reference proteome</keyword>
<gene>
    <name evidence="1" type="ORF">ALC53_00087</name>
</gene>
<sequence length="236" mass="27234">VTRKKMLFHQDNAPSHKSIIAMTKLYISNGCFVSSSEMTHLQSLDDNDKYHDMYFYKSLQHFNKIYYNFLFLRYSLCQNMIQSDVFTVRTIAPTGRCVVELFTELGNKVRTALDVRVCSNRLIIFVIGVWKPSQLSNSEHLILPYQSNLKLVLIDIFPPTIYEITTSICYFAFHKSPSQKNGTLAILYQILVDKTICKEELHTCIVYVLASTLCPALNAIKQRTFPRVSNKYMSNS</sequence>
<protein>
    <submittedName>
        <fullName evidence="1">Uncharacterized protein</fullName>
    </submittedName>
</protein>
<organism evidence="1 2">
    <name type="scientific">Atta colombica</name>
    <dbReference type="NCBI Taxonomy" id="520822"/>
    <lineage>
        <taxon>Eukaryota</taxon>
        <taxon>Metazoa</taxon>
        <taxon>Ecdysozoa</taxon>
        <taxon>Arthropoda</taxon>
        <taxon>Hexapoda</taxon>
        <taxon>Insecta</taxon>
        <taxon>Pterygota</taxon>
        <taxon>Neoptera</taxon>
        <taxon>Endopterygota</taxon>
        <taxon>Hymenoptera</taxon>
        <taxon>Apocrita</taxon>
        <taxon>Aculeata</taxon>
        <taxon>Formicoidea</taxon>
        <taxon>Formicidae</taxon>
        <taxon>Myrmicinae</taxon>
        <taxon>Atta</taxon>
    </lineage>
</organism>
<evidence type="ECO:0000313" key="2">
    <source>
        <dbReference type="Proteomes" id="UP000078540"/>
    </source>
</evidence>
<dbReference type="Proteomes" id="UP000078540">
    <property type="component" value="Unassembled WGS sequence"/>
</dbReference>
<dbReference type="AlphaFoldDB" id="A0A195BX48"/>
<feature type="non-terminal residue" evidence="1">
    <location>
        <position position="1"/>
    </location>
</feature>
<proteinExistence type="predicted"/>
<name>A0A195BX48_9HYME</name>